<proteinExistence type="predicted"/>
<evidence type="ECO:0000256" key="1">
    <source>
        <dbReference type="SAM" id="MobiDB-lite"/>
    </source>
</evidence>
<dbReference type="AlphaFoldDB" id="A0A6G0HFB1"/>
<organism evidence="2 3">
    <name type="scientific">Larimichthys crocea</name>
    <name type="common">Large yellow croaker</name>
    <name type="synonym">Pseudosciaena crocea</name>
    <dbReference type="NCBI Taxonomy" id="215358"/>
    <lineage>
        <taxon>Eukaryota</taxon>
        <taxon>Metazoa</taxon>
        <taxon>Chordata</taxon>
        <taxon>Craniata</taxon>
        <taxon>Vertebrata</taxon>
        <taxon>Euteleostomi</taxon>
        <taxon>Actinopterygii</taxon>
        <taxon>Neopterygii</taxon>
        <taxon>Teleostei</taxon>
        <taxon>Neoteleostei</taxon>
        <taxon>Acanthomorphata</taxon>
        <taxon>Eupercaria</taxon>
        <taxon>Sciaenidae</taxon>
        <taxon>Larimichthys</taxon>
    </lineage>
</organism>
<comment type="caution">
    <text evidence="2">The sequence shown here is derived from an EMBL/GenBank/DDBJ whole genome shotgun (WGS) entry which is preliminary data.</text>
</comment>
<accession>A0A6G0HFB1</accession>
<name>A0A6G0HFB1_LARCR</name>
<feature type="compositionally biased region" description="Basic and acidic residues" evidence="1">
    <location>
        <begin position="205"/>
        <end position="215"/>
    </location>
</feature>
<sequence length="255" mass="27629">MYDVYTVLLYGCGLTPVFEHGSSDAAGDRVLRLVVGTLAVADRLSPDVHPKHPKIVIVVREGREQTVKVARELSRCIVAATARRKRAGALEYTFKELPSNLEREVSCCPSWTAESEESAAAAAGAHYALPEKFIGETGISAFAQLTTLWPSVSKRSDVKHPACSQDPRWIGVMVCLAEWEGRKQISDTVALGALEALLRSSVNRRRAENEGDENGRSVQPRVQSQGSGSGGPTAAEFCRCVRGAQTIVHDAQRTV</sequence>
<protein>
    <submittedName>
        <fullName evidence="2">Uncharacterized protein</fullName>
    </submittedName>
</protein>
<feature type="compositionally biased region" description="Polar residues" evidence="1">
    <location>
        <begin position="216"/>
        <end position="226"/>
    </location>
</feature>
<dbReference type="Proteomes" id="UP000424527">
    <property type="component" value="Unassembled WGS sequence"/>
</dbReference>
<dbReference type="EMBL" id="REGW02000236">
    <property type="protein sequence ID" value="KAE8277726.1"/>
    <property type="molecule type" value="Genomic_DNA"/>
</dbReference>
<evidence type="ECO:0000313" key="3">
    <source>
        <dbReference type="Proteomes" id="UP000424527"/>
    </source>
</evidence>
<reference evidence="2 3" key="1">
    <citation type="submission" date="2019-07" db="EMBL/GenBank/DDBJ databases">
        <title>Chromosome genome assembly for large yellow croaker.</title>
        <authorList>
            <person name="Xiao S."/>
        </authorList>
    </citation>
    <scope>NUCLEOTIDE SEQUENCE [LARGE SCALE GENOMIC DNA]</scope>
    <source>
        <strain evidence="2">JMULYC20181020</strain>
        <tissue evidence="2">Muscle</tissue>
    </source>
</reference>
<evidence type="ECO:0000313" key="2">
    <source>
        <dbReference type="EMBL" id="KAE8277726.1"/>
    </source>
</evidence>
<gene>
    <name evidence="2" type="ORF">D5F01_LYC24255</name>
</gene>
<keyword evidence="3" id="KW-1185">Reference proteome</keyword>
<feature type="region of interest" description="Disordered" evidence="1">
    <location>
        <begin position="204"/>
        <end position="230"/>
    </location>
</feature>